<dbReference type="SUPFAM" id="SSF81296">
    <property type="entry name" value="E set domains"/>
    <property type="match status" value="1"/>
</dbReference>
<comment type="caution">
    <text evidence="5">The sequence shown here is derived from an EMBL/GenBank/DDBJ whole genome shotgun (WGS) entry which is preliminary data.</text>
</comment>
<dbReference type="GO" id="GO:0007266">
    <property type="term" value="P:Rho protein signal transduction"/>
    <property type="evidence" value="ECO:0007669"/>
    <property type="project" value="InterPro"/>
</dbReference>
<evidence type="ECO:0000313" key="5">
    <source>
        <dbReference type="EMBL" id="RVW53744.1"/>
    </source>
</evidence>
<dbReference type="InterPro" id="IPR024792">
    <property type="entry name" value="RhoGDI_dom_sf"/>
</dbReference>
<accession>A0A438F157</accession>
<dbReference type="PANTHER" id="PTHR10980:SF49">
    <property type="entry name" value="RHO GDP-DISSOCIATION INHIBITOR 1-LIKE"/>
    <property type="match status" value="1"/>
</dbReference>
<reference evidence="5 7" key="1">
    <citation type="journal article" date="2018" name="PLoS Genet.">
        <title>Population sequencing reveals clonal diversity and ancestral inbreeding in the grapevine cultivar Chardonnay.</title>
        <authorList>
            <person name="Roach M.J."/>
            <person name="Johnson D.L."/>
            <person name="Bohlmann J."/>
            <person name="van Vuuren H.J."/>
            <person name="Jones S.J."/>
            <person name="Pretorius I.S."/>
            <person name="Schmidt S.A."/>
            <person name="Borneman A.R."/>
        </authorList>
    </citation>
    <scope>NUCLEOTIDE SEQUENCE [LARGE SCALE GENOMIC DNA]</scope>
    <source>
        <strain evidence="7">cv. Chardonnay</strain>
        <strain evidence="5">I10V1</strain>
        <tissue evidence="5">Leaf</tissue>
    </source>
</reference>
<dbReference type="PANTHER" id="PTHR10980">
    <property type="entry name" value="RHO GDP-DISSOCIATION INHIBITOR"/>
    <property type="match status" value="1"/>
</dbReference>
<evidence type="ECO:0000256" key="4">
    <source>
        <dbReference type="SAM" id="MobiDB-lite"/>
    </source>
</evidence>
<comment type="subcellular location">
    <subcellularLocation>
        <location evidence="1">Cytoplasm</location>
    </subcellularLocation>
</comment>
<sequence>MENGKVAEEAGPSSGGGSGCSSASASACGKGEKQREMIQKTDDEVVGNDDCGGDDDEDDDRDDGFVPGPLIPLKEQLEKDKEDESLRRWKEKLLGCLEEDFNGQMDPEVRFHSIGLVSEDLEEINAPLPVHESQKNDFLFILKEGSHYRRKLTFTVLHNIVSGLTYSNTVWKGGFQVPTLVCLASTSQVYESKGMLGTFAPQREPYVVTLDDETTPSGVLARGTYSAKLKGKGILFIQVIPWNNDTHSSKMMIEDAIWNSSIPSRSRREAS</sequence>
<evidence type="ECO:0000256" key="1">
    <source>
        <dbReference type="ARBA" id="ARBA00004496"/>
    </source>
</evidence>
<feature type="compositionally biased region" description="Low complexity" evidence="4">
    <location>
        <begin position="20"/>
        <end position="29"/>
    </location>
</feature>
<evidence type="ECO:0000313" key="7">
    <source>
        <dbReference type="Proteomes" id="UP000288805"/>
    </source>
</evidence>
<evidence type="ECO:0000313" key="6">
    <source>
        <dbReference type="EMBL" id="RVX19095.1"/>
    </source>
</evidence>
<keyword evidence="3" id="KW-0963">Cytoplasm</keyword>
<dbReference type="Proteomes" id="UP000288805">
    <property type="component" value="Unassembled WGS sequence"/>
</dbReference>
<dbReference type="PROSITE" id="PS51257">
    <property type="entry name" value="PROKAR_LIPOPROTEIN"/>
    <property type="match status" value="1"/>
</dbReference>
<dbReference type="InterPro" id="IPR000406">
    <property type="entry name" value="Rho_GDI"/>
</dbReference>
<protein>
    <submittedName>
        <fullName evidence="5">Rho GDP-dissociation inhibitor 1</fullName>
    </submittedName>
</protein>
<organism evidence="5 7">
    <name type="scientific">Vitis vinifera</name>
    <name type="common">Grape</name>
    <dbReference type="NCBI Taxonomy" id="29760"/>
    <lineage>
        <taxon>Eukaryota</taxon>
        <taxon>Viridiplantae</taxon>
        <taxon>Streptophyta</taxon>
        <taxon>Embryophyta</taxon>
        <taxon>Tracheophyta</taxon>
        <taxon>Spermatophyta</taxon>
        <taxon>Magnoliopsida</taxon>
        <taxon>eudicotyledons</taxon>
        <taxon>Gunneridae</taxon>
        <taxon>Pentapetalae</taxon>
        <taxon>rosids</taxon>
        <taxon>Vitales</taxon>
        <taxon>Vitaceae</taxon>
        <taxon>Viteae</taxon>
        <taxon>Vitis</taxon>
    </lineage>
</organism>
<feature type="compositionally biased region" description="Basic and acidic residues" evidence="4">
    <location>
        <begin position="30"/>
        <end position="43"/>
    </location>
</feature>
<feature type="compositionally biased region" description="Basic and acidic residues" evidence="4">
    <location>
        <begin position="75"/>
        <end position="84"/>
    </location>
</feature>
<feature type="compositionally biased region" description="Acidic residues" evidence="4">
    <location>
        <begin position="44"/>
        <end position="62"/>
    </location>
</feature>
<evidence type="ECO:0000256" key="3">
    <source>
        <dbReference type="ARBA" id="ARBA00022490"/>
    </source>
</evidence>
<feature type="region of interest" description="Disordered" evidence="4">
    <location>
        <begin position="1"/>
        <end position="84"/>
    </location>
</feature>
<evidence type="ECO:0000256" key="2">
    <source>
        <dbReference type="ARBA" id="ARBA00009758"/>
    </source>
</evidence>
<dbReference type="EMBL" id="QGNW01001142">
    <property type="protein sequence ID" value="RVW53744.1"/>
    <property type="molecule type" value="Genomic_DNA"/>
</dbReference>
<name>A0A438F157_VITVI</name>
<gene>
    <name evidence="5" type="primary">GDI1_3</name>
    <name evidence="6" type="synonym">GDI1_2</name>
    <name evidence="6" type="ORF">CK203_008734</name>
    <name evidence="5" type="ORF">CK203_069120</name>
</gene>
<dbReference type="Gene3D" id="2.70.50.30">
    <property type="entry name" value="Coagulation Factor XIII, subunit A, domain 1"/>
    <property type="match status" value="1"/>
</dbReference>
<dbReference type="GO" id="GO:0005094">
    <property type="term" value="F:Rho GDP-dissociation inhibitor activity"/>
    <property type="evidence" value="ECO:0007669"/>
    <property type="project" value="InterPro"/>
</dbReference>
<dbReference type="AlphaFoldDB" id="A0A438F157"/>
<comment type="similarity">
    <text evidence="2">Belongs to the Rho GDI family.</text>
</comment>
<proteinExistence type="inferred from homology"/>
<dbReference type="InterPro" id="IPR014756">
    <property type="entry name" value="Ig_E-set"/>
</dbReference>
<dbReference type="EMBL" id="QGNW01000009">
    <property type="protein sequence ID" value="RVX19095.1"/>
    <property type="molecule type" value="Genomic_DNA"/>
</dbReference>
<dbReference type="GO" id="GO:0005737">
    <property type="term" value="C:cytoplasm"/>
    <property type="evidence" value="ECO:0007669"/>
    <property type="project" value="UniProtKB-SubCell"/>
</dbReference>
<dbReference type="Pfam" id="PF02115">
    <property type="entry name" value="Rho_GDI"/>
    <property type="match status" value="1"/>
</dbReference>